<gene>
    <name evidence="2" type="ORF">JCM19274_559</name>
</gene>
<comment type="caution">
    <text evidence="2">The sequence shown here is derived from an EMBL/GenBank/DDBJ whole genome shotgun (WGS) entry which is preliminary data.</text>
</comment>
<feature type="transmembrane region" description="Helical" evidence="1">
    <location>
        <begin position="12"/>
        <end position="36"/>
    </location>
</feature>
<evidence type="ECO:0000256" key="1">
    <source>
        <dbReference type="SAM" id="Phobius"/>
    </source>
</evidence>
<dbReference type="EMBL" id="BBNU01000010">
    <property type="protein sequence ID" value="GAL80269.1"/>
    <property type="molecule type" value="Genomic_DNA"/>
</dbReference>
<keyword evidence="1" id="KW-1133">Transmembrane helix</keyword>
<dbReference type="InterPro" id="IPR005625">
    <property type="entry name" value="PepSY-ass_TM"/>
</dbReference>
<dbReference type="PANTHER" id="PTHR34219:SF3">
    <property type="entry name" value="BLL7967 PROTEIN"/>
    <property type="match status" value="1"/>
</dbReference>
<dbReference type="PANTHER" id="PTHR34219">
    <property type="entry name" value="IRON-REGULATED INNER MEMBRANE PROTEIN-RELATED"/>
    <property type="match status" value="1"/>
</dbReference>
<dbReference type="Pfam" id="PF03929">
    <property type="entry name" value="PepSY_TM"/>
    <property type="match status" value="1"/>
</dbReference>
<dbReference type="RefSeq" id="WP_369450343.1">
    <property type="nucleotide sequence ID" value="NZ_BBNU01000010.1"/>
</dbReference>
<evidence type="ECO:0000313" key="2">
    <source>
        <dbReference type="EMBL" id="GAL80269.1"/>
    </source>
</evidence>
<keyword evidence="1" id="KW-0472">Membrane</keyword>
<accession>A0A090WXV7</accession>
<feature type="transmembrane region" description="Helical" evidence="1">
    <location>
        <begin position="145"/>
        <end position="169"/>
    </location>
</feature>
<dbReference type="Proteomes" id="UP000029643">
    <property type="component" value="Unassembled WGS sequence"/>
</dbReference>
<dbReference type="AlphaFoldDB" id="A0A090WXV7"/>
<organism evidence="2 3">
    <name type="scientific">Algibacter lectus</name>
    <dbReference type="NCBI Taxonomy" id="221126"/>
    <lineage>
        <taxon>Bacteria</taxon>
        <taxon>Pseudomonadati</taxon>
        <taxon>Bacteroidota</taxon>
        <taxon>Flavobacteriia</taxon>
        <taxon>Flavobacteriales</taxon>
        <taxon>Flavobacteriaceae</taxon>
        <taxon>Algibacter</taxon>
    </lineage>
</organism>
<evidence type="ECO:0000313" key="3">
    <source>
        <dbReference type="Proteomes" id="UP000029643"/>
    </source>
</evidence>
<proteinExistence type="predicted"/>
<name>A0A090WXV7_9FLAO</name>
<reference evidence="2 3" key="1">
    <citation type="journal article" date="2014" name="Genome Announc.">
        <title>Draft Genome Sequences of Marine Flavobacterium Algibacter lectus Strains SS8 and NR4.</title>
        <authorList>
            <person name="Takatani N."/>
            <person name="Nakanishi M."/>
            <person name="Meirelles P."/>
            <person name="Mino S."/>
            <person name="Suda W."/>
            <person name="Oshima K."/>
            <person name="Hattori M."/>
            <person name="Ohkuma M."/>
            <person name="Hosokawa M."/>
            <person name="Miyashita K."/>
            <person name="Thompson F.L."/>
            <person name="Niwa A."/>
            <person name="Sawabe T."/>
            <person name="Sawabe T."/>
        </authorList>
    </citation>
    <scope>NUCLEOTIDE SEQUENCE [LARGE SCALE GENOMIC DNA]</scope>
    <source>
        <strain evidence="3">JCM19274</strain>
    </source>
</reference>
<keyword evidence="1" id="KW-0812">Transmembrane</keyword>
<protein>
    <submittedName>
        <fullName evidence="2">Putative iron-regulated membrane protein</fullName>
    </submittedName>
</protein>
<sequence length="216" mass="25165">MDNRKYNILFHTHTVSGIVISVVLYVIFFAGSFSFFRDEIVNWERNESVEVTNDIQLDFNKTLDSLNAQYNLYGRDIEIKKGRIEQRISVSIGASKDTLATDAEKATKFFHLDTKNYAQSTYVESYSLGEFLYRLHFLTQIPYPVGYYLSGFIALFFLFAIITGGFGALEKDCVQFFRVQTFKKAKNIMDRCSYCFRNDRFTISVCLCCNWCLFYD</sequence>